<dbReference type="InterPro" id="IPR036477">
    <property type="entry name" value="Formyl_transf_N_sf"/>
</dbReference>
<proteinExistence type="inferred from homology"/>
<accession>A0A9X2AAS2</accession>
<evidence type="ECO:0000256" key="4">
    <source>
        <dbReference type="ARBA" id="ARBA00038440"/>
    </source>
</evidence>
<dbReference type="InterPro" id="IPR001555">
    <property type="entry name" value="GART_AS"/>
</dbReference>
<evidence type="ECO:0000313" key="8">
    <source>
        <dbReference type="EMBL" id="MCH4822373.1"/>
    </source>
</evidence>
<evidence type="ECO:0000256" key="1">
    <source>
        <dbReference type="ARBA" id="ARBA00005054"/>
    </source>
</evidence>
<feature type="domain" description="Formyl transferase N-terminal" evidence="7">
    <location>
        <begin position="10"/>
        <end position="190"/>
    </location>
</feature>
<dbReference type="RefSeq" id="WP_240712490.1">
    <property type="nucleotide sequence ID" value="NZ_JAKVTV010000001.1"/>
</dbReference>
<dbReference type="CDD" id="cd08645">
    <property type="entry name" value="FMT_core_GART"/>
    <property type="match status" value="1"/>
</dbReference>
<dbReference type="HAMAP" id="MF_01930">
    <property type="entry name" value="PurN"/>
    <property type="match status" value="1"/>
</dbReference>
<evidence type="ECO:0000256" key="6">
    <source>
        <dbReference type="HAMAP-Rule" id="MF_01930"/>
    </source>
</evidence>
<keyword evidence="2 6" id="KW-0808">Transferase</keyword>
<feature type="binding site" evidence="6">
    <location>
        <position position="66"/>
    </location>
    <ligand>
        <name>(6R)-10-formyltetrahydrofolate</name>
        <dbReference type="ChEBI" id="CHEBI:195366"/>
    </ligand>
</feature>
<evidence type="ECO:0000256" key="5">
    <source>
        <dbReference type="ARBA" id="ARBA00047664"/>
    </source>
</evidence>
<sequence>MSDKASAKKKKIVIFASGSGTNAENIIKYFQNSDSTRVLAVFSNKKFAGALERAHKLNIKALHFDRDAFYKSNEILNLLKDMNPDLIVLAGFLWLFPSNIIKQFPDRIINIHPALLPKYGGKGMYGSKVHETIIAEKEKESGITIHYVNEKYDEGQTIFQATTTISENDTPETLAEKIHSLEYRHFPKVIQQLLDEKN</sequence>
<dbReference type="Pfam" id="PF00551">
    <property type="entry name" value="Formyl_trans_N"/>
    <property type="match status" value="1"/>
</dbReference>
<dbReference type="PANTHER" id="PTHR43369">
    <property type="entry name" value="PHOSPHORIBOSYLGLYCINAMIDE FORMYLTRANSFERASE"/>
    <property type="match status" value="1"/>
</dbReference>
<organism evidence="8 9">
    <name type="scientific">Christiangramia lutea</name>
    <dbReference type="NCBI Taxonomy" id="1607951"/>
    <lineage>
        <taxon>Bacteria</taxon>
        <taxon>Pseudomonadati</taxon>
        <taxon>Bacteroidota</taxon>
        <taxon>Flavobacteriia</taxon>
        <taxon>Flavobacteriales</taxon>
        <taxon>Flavobacteriaceae</taxon>
        <taxon>Christiangramia</taxon>
    </lineage>
</organism>
<protein>
    <recommendedName>
        <fullName evidence="6">Phosphoribosylglycinamide formyltransferase</fullName>
        <ecNumber evidence="6">2.1.2.2</ecNumber>
    </recommendedName>
    <alternativeName>
        <fullName evidence="6">5'-phosphoribosylglycinamide transformylase</fullName>
    </alternativeName>
    <alternativeName>
        <fullName evidence="6">GAR transformylase</fullName>
        <shortName evidence="6">GART</shortName>
    </alternativeName>
</protein>
<comment type="similarity">
    <text evidence="4 6">Belongs to the GART family.</text>
</comment>
<evidence type="ECO:0000256" key="2">
    <source>
        <dbReference type="ARBA" id="ARBA00022679"/>
    </source>
</evidence>
<dbReference type="EMBL" id="JAKVTV010000001">
    <property type="protein sequence ID" value="MCH4822373.1"/>
    <property type="molecule type" value="Genomic_DNA"/>
</dbReference>
<evidence type="ECO:0000313" key="9">
    <source>
        <dbReference type="Proteomes" id="UP001139226"/>
    </source>
</evidence>
<feature type="binding site" evidence="6">
    <location>
        <begin position="20"/>
        <end position="22"/>
    </location>
    <ligand>
        <name>N(1)-(5-phospho-beta-D-ribosyl)glycinamide</name>
        <dbReference type="ChEBI" id="CHEBI:143788"/>
    </ligand>
</feature>
<keyword evidence="3 6" id="KW-0658">Purine biosynthesis</keyword>
<dbReference type="PROSITE" id="PS00373">
    <property type="entry name" value="GART"/>
    <property type="match status" value="1"/>
</dbReference>
<keyword evidence="9" id="KW-1185">Reference proteome</keyword>
<dbReference type="GO" id="GO:0005829">
    <property type="term" value="C:cytosol"/>
    <property type="evidence" value="ECO:0007669"/>
    <property type="project" value="TreeGrafter"/>
</dbReference>
<gene>
    <name evidence="6 8" type="primary">purN</name>
    <name evidence="8" type="ORF">ML462_04235</name>
</gene>
<comment type="catalytic activity">
    <reaction evidence="5 6">
        <text>N(1)-(5-phospho-beta-D-ribosyl)glycinamide + (6R)-10-formyltetrahydrofolate = N(2)-formyl-N(1)-(5-phospho-beta-D-ribosyl)glycinamide + (6S)-5,6,7,8-tetrahydrofolate + H(+)</text>
        <dbReference type="Rhea" id="RHEA:15053"/>
        <dbReference type="ChEBI" id="CHEBI:15378"/>
        <dbReference type="ChEBI" id="CHEBI:57453"/>
        <dbReference type="ChEBI" id="CHEBI:143788"/>
        <dbReference type="ChEBI" id="CHEBI:147286"/>
        <dbReference type="ChEBI" id="CHEBI:195366"/>
        <dbReference type="EC" id="2.1.2.2"/>
    </reaction>
</comment>
<dbReference type="EC" id="2.1.2.2" evidence="6"/>
<dbReference type="NCBIfam" id="TIGR00639">
    <property type="entry name" value="PurN"/>
    <property type="match status" value="1"/>
</dbReference>
<reference evidence="8" key="1">
    <citation type="submission" date="2022-03" db="EMBL/GenBank/DDBJ databases">
        <title>Gramella crocea sp. nov., isolated from activated sludge of a seafood processing plant.</title>
        <authorList>
            <person name="Zhang X."/>
        </authorList>
    </citation>
    <scope>NUCLEOTIDE SEQUENCE</scope>
    <source>
        <strain evidence="8">YJ019</strain>
    </source>
</reference>
<feature type="binding site" evidence="6">
    <location>
        <position position="110"/>
    </location>
    <ligand>
        <name>(6R)-10-formyltetrahydrofolate</name>
        <dbReference type="ChEBI" id="CHEBI:195366"/>
    </ligand>
</feature>
<evidence type="ECO:0000256" key="3">
    <source>
        <dbReference type="ARBA" id="ARBA00022755"/>
    </source>
</evidence>
<dbReference type="PANTHER" id="PTHR43369:SF2">
    <property type="entry name" value="PHOSPHORIBOSYLGLYCINAMIDE FORMYLTRANSFERASE"/>
    <property type="match status" value="1"/>
</dbReference>
<dbReference type="Proteomes" id="UP001139226">
    <property type="component" value="Unassembled WGS sequence"/>
</dbReference>
<dbReference type="Gene3D" id="3.40.50.170">
    <property type="entry name" value="Formyl transferase, N-terminal domain"/>
    <property type="match status" value="1"/>
</dbReference>
<dbReference type="InterPro" id="IPR004607">
    <property type="entry name" value="GART"/>
</dbReference>
<comment type="caution">
    <text evidence="8">The sequence shown here is derived from an EMBL/GenBank/DDBJ whole genome shotgun (WGS) entry which is preliminary data.</text>
</comment>
<name>A0A9X2AAS2_9FLAO</name>
<comment type="function">
    <text evidence="6">Catalyzes the transfer of a formyl group from 10-formyltetrahydrofolate to 5-phospho-ribosyl-glycinamide (GAR), producing 5-phospho-ribosyl-N-formylglycinamide (FGAR) and tetrahydrofolate.</text>
</comment>
<feature type="site" description="Raises pKa of active site His" evidence="6">
    <location>
        <position position="153"/>
    </location>
</feature>
<dbReference type="AlphaFoldDB" id="A0A9X2AAS2"/>
<feature type="active site" description="Proton donor" evidence="6">
    <location>
        <position position="112"/>
    </location>
</feature>
<dbReference type="GO" id="GO:0006189">
    <property type="term" value="P:'de novo' IMP biosynthetic process"/>
    <property type="evidence" value="ECO:0007669"/>
    <property type="project" value="UniProtKB-UniRule"/>
</dbReference>
<dbReference type="InterPro" id="IPR002376">
    <property type="entry name" value="Formyl_transf_N"/>
</dbReference>
<comment type="pathway">
    <text evidence="1 6">Purine metabolism; IMP biosynthesis via de novo pathway; N(2)-formyl-N(1)-(5-phospho-D-ribosyl)glycinamide from N(1)-(5-phospho-D-ribosyl)glycinamide (10-formyl THF route): step 1/1.</text>
</comment>
<comment type="caution">
    <text evidence="6">Lacks conserved residue(s) required for the propagation of feature annotation.</text>
</comment>
<dbReference type="SUPFAM" id="SSF53328">
    <property type="entry name" value="Formyltransferase"/>
    <property type="match status" value="1"/>
</dbReference>
<evidence type="ECO:0000259" key="7">
    <source>
        <dbReference type="Pfam" id="PF00551"/>
    </source>
</evidence>
<dbReference type="GO" id="GO:0004644">
    <property type="term" value="F:phosphoribosylglycinamide formyltransferase activity"/>
    <property type="evidence" value="ECO:0007669"/>
    <property type="project" value="UniProtKB-UniRule"/>
</dbReference>